<reference evidence="1 2" key="1">
    <citation type="submission" date="2008-08" db="EMBL/GenBank/DDBJ databases">
        <authorList>
            <person name="Madupu R."/>
            <person name="Durkin A.S."/>
            <person name="Torralba M."/>
            <person name="Methe B."/>
            <person name="Sutton G.G."/>
            <person name="Strausberg R.L."/>
            <person name="Nelson K.E."/>
        </authorList>
    </citation>
    <scope>NUCLEOTIDE SEQUENCE [LARGE SCALE GENOMIC DNA]</scope>
    <source>
        <strain evidence="1 2">RM3267</strain>
    </source>
</reference>
<name>B9CZU3_CAMRE</name>
<keyword evidence="2" id="KW-1185">Reference proteome</keyword>
<comment type="caution">
    <text evidence="1">The sequence shown here is derived from an EMBL/GenBank/DDBJ whole genome shotgun (WGS) entry which is preliminary data.</text>
</comment>
<evidence type="ECO:0000313" key="1">
    <source>
        <dbReference type="EMBL" id="EEF14822.1"/>
    </source>
</evidence>
<sequence length="38" mass="4334">MPISKMAIEYEILKSDEINDQISSNLISSCYQARLIIC</sequence>
<accession>B9CZU3</accession>
<gene>
    <name evidence="1" type="ORF">CAMRE0001_0785</name>
</gene>
<evidence type="ECO:0000313" key="2">
    <source>
        <dbReference type="Proteomes" id="UP000003082"/>
    </source>
</evidence>
<dbReference type="Proteomes" id="UP000003082">
    <property type="component" value="Unassembled WGS sequence"/>
</dbReference>
<organism evidence="1 2">
    <name type="scientific">Campylobacter rectus RM3267</name>
    <dbReference type="NCBI Taxonomy" id="553218"/>
    <lineage>
        <taxon>Bacteria</taxon>
        <taxon>Pseudomonadati</taxon>
        <taxon>Campylobacterota</taxon>
        <taxon>Epsilonproteobacteria</taxon>
        <taxon>Campylobacterales</taxon>
        <taxon>Campylobacteraceae</taxon>
        <taxon>Campylobacter</taxon>
    </lineage>
</organism>
<proteinExistence type="predicted"/>
<dbReference type="AlphaFoldDB" id="B9CZU3"/>
<dbReference type="EMBL" id="ACFU01000004">
    <property type="protein sequence ID" value="EEF14822.1"/>
    <property type="molecule type" value="Genomic_DNA"/>
</dbReference>
<protein>
    <submittedName>
        <fullName evidence="1">Uncharacterized protein</fullName>
    </submittedName>
</protein>